<keyword evidence="5" id="KW-1185">Reference proteome</keyword>
<feature type="region of interest" description="Disordered" evidence="2">
    <location>
        <begin position="373"/>
        <end position="406"/>
    </location>
</feature>
<dbReference type="SUPFAM" id="SSF52540">
    <property type="entry name" value="P-loop containing nucleoside triphosphate hydrolases"/>
    <property type="match status" value="1"/>
</dbReference>
<dbReference type="EMBL" id="CP147920">
    <property type="protein sequence ID" value="XAU14727.1"/>
    <property type="molecule type" value="Genomic_DNA"/>
</dbReference>
<gene>
    <name evidence="4" type="ORF">WCY31_10810</name>
</gene>
<dbReference type="InterPro" id="IPR003593">
    <property type="entry name" value="AAA+_ATPase"/>
</dbReference>
<sequence length="406" mass="45681">MSINQVDTDINIENLTFETLRRVRGYLKRMMDAGGSDLHLKANSVVRARINGDITPLSGEIFKKEEALTFAKELLRTRFAEFVRQKELDLVYSFDENTRFRVNIFFQMDGVSAVFRVIPVKIVSIDDLGLPKVVHKFAHTERGLVLVTGVTGSGKSTTLAAIINEINWSLRKHIVTIEDPIEFVHKDRKCIVNQRSVGQDTKSFANALRAVLREDPDIILVGEMRDIETVETALHAADSGHLVFSTLHTLDAKETINRVISIFPTGEQNRVRMTLAAVLEGVISQRLIPTVDGKRTAALEILVNTPYIAQLIMEDRDSEIRDAIEEGKDIYGSQSFDQGILDLWNAKRISTEQAFKYATSPADLKLRMEGLTSRVTAKDGSTQQSRGEDDDKPRFSEDEIFQLKSE</sequence>
<dbReference type="InterPro" id="IPR027417">
    <property type="entry name" value="P-loop_NTPase"/>
</dbReference>
<dbReference type="Gene3D" id="3.30.450.90">
    <property type="match status" value="1"/>
</dbReference>
<organism evidence="4 5">
    <name type="scientific">Sulfurimonas diazotrophicus</name>
    <dbReference type="NCBI Taxonomy" id="3131939"/>
    <lineage>
        <taxon>Bacteria</taxon>
        <taxon>Pseudomonadati</taxon>
        <taxon>Campylobacterota</taxon>
        <taxon>Epsilonproteobacteria</taxon>
        <taxon>Campylobacterales</taxon>
        <taxon>Sulfurimonadaceae</taxon>
        <taxon>Sulfurimonas</taxon>
    </lineage>
</organism>
<feature type="compositionally biased region" description="Basic and acidic residues" evidence="2">
    <location>
        <begin position="386"/>
        <end position="397"/>
    </location>
</feature>
<dbReference type="SMART" id="SM00382">
    <property type="entry name" value="AAA"/>
    <property type="match status" value="1"/>
</dbReference>
<dbReference type="InterPro" id="IPR006321">
    <property type="entry name" value="PilT/PilU"/>
</dbReference>
<dbReference type="Proteomes" id="UP001447842">
    <property type="component" value="Chromosome"/>
</dbReference>
<feature type="domain" description="Bacterial type II secretion system protein E" evidence="3">
    <location>
        <begin position="212"/>
        <end position="226"/>
    </location>
</feature>
<evidence type="ECO:0000259" key="3">
    <source>
        <dbReference type="PROSITE" id="PS00662"/>
    </source>
</evidence>
<dbReference type="Pfam" id="PF00437">
    <property type="entry name" value="T2SSE"/>
    <property type="match status" value="1"/>
</dbReference>
<dbReference type="Gene3D" id="3.40.50.300">
    <property type="entry name" value="P-loop containing nucleotide triphosphate hydrolases"/>
    <property type="match status" value="1"/>
</dbReference>
<comment type="similarity">
    <text evidence="1">Belongs to the GSP E family.</text>
</comment>
<dbReference type="InterPro" id="IPR001482">
    <property type="entry name" value="T2SS/T4SS_dom"/>
</dbReference>
<dbReference type="InterPro" id="IPR050921">
    <property type="entry name" value="T4SS_GSP_E_ATPase"/>
</dbReference>
<dbReference type="CDD" id="cd01131">
    <property type="entry name" value="PilT"/>
    <property type="match status" value="1"/>
</dbReference>
<reference evidence="4 5" key="1">
    <citation type="submission" date="2024-03" db="EMBL/GenBank/DDBJ databases">
        <title>Sulfurimonas sp. HSL3-1.</title>
        <authorList>
            <person name="Wang S."/>
        </authorList>
    </citation>
    <scope>NUCLEOTIDE SEQUENCE [LARGE SCALE GENOMIC DNA]</scope>
    <source>
        <strain evidence="4 5">HSL3-1</strain>
    </source>
</reference>
<evidence type="ECO:0000256" key="2">
    <source>
        <dbReference type="SAM" id="MobiDB-lite"/>
    </source>
</evidence>
<protein>
    <submittedName>
        <fullName evidence="4">PilT/PilU family type 4a pilus ATPase</fullName>
    </submittedName>
</protein>
<proteinExistence type="inferred from homology"/>
<dbReference type="RefSeq" id="WP_345972388.1">
    <property type="nucleotide sequence ID" value="NZ_CP147920.1"/>
</dbReference>
<evidence type="ECO:0000256" key="1">
    <source>
        <dbReference type="ARBA" id="ARBA00006611"/>
    </source>
</evidence>
<dbReference type="PANTHER" id="PTHR30486">
    <property type="entry name" value="TWITCHING MOTILITY PROTEIN PILT"/>
    <property type="match status" value="1"/>
</dbReference>
<evidence type="ECO:0000313" key="5">
    <source>
        <dbReference type="Proteomes" id="UP001447842"/>
    </source>
</evidence>
<feature type="compositionally biased region" description="Polar residues" evidence="2">
    <location>
        <begin position="373"/>
        <end position="385"/>
    </location>
</feature>
<dbReference type="NCBIfam" id="TIGR01420">
    <property type="entry name" value="pilT_fam"/>
    <property type="match status" value="1"/>
</dbReference>
<name>A0ABZ3H8L1_9BACT</name>
<accession>A0ABZ3H8L1</accession>
<dbReference type="PROSITE" id="PS00662">
    <property type="entry name" value="T2SP_E"/>
    <property type="match status" value="1"/>
</dbReference>
<dbReference type="PANTHER" id="PTHR30486:SF12">
    <property type="entry name" value="TYPE IV PILUS ATPASE PILU"/>
    <property type="match status" value="1"/>
</dbReference>
<evidence type="ECO:0000313" key="4">
    <source>
        <dbReference type="EMBL" id="XAU14727.1"/>
    </source>
</evidence>